<dbReference type="RefSeq" id="XP_025341563.1">
    <property type="nucleotide sequence ID" value="XM_025486098.1"/>
</dbReference>
<dbReference type="InterPro" id="IPR014762">
    <property type="entry name" value="DNA_mismatch_repair_CS"/>
</dbReference>
<dbReference type="Gene3D" id="3.30.1370.100">
    <property type="entry name" value="MutL, C-terminal domain, regulatory subdomain"/>
    <property type="match status" value="1"/>
</dbReference>
<dbReference type="GO" id="GO:0005524">
    <property type="term" value="F:ATP binding"/>
    <property type="evidence" value="ECO:0007669"/>
    <property type="project" value="InterPro"/>
</dbReference>
<dbReference type="InterPro" id="IPR042121">
    <property type="entry name" value="MutL_C_regsub"/>
</dbReference>
<dbReference type="Pfam" id="PF13589">
    <property type="entry name" value="HATPase_c_3"/>
    <property type="match status" value="1"/>
</dbReference>
<dbReference type="Gene3D" id="3.30.565.10">
    <property type="entry name" value="Histidine kinase-like ATPase, C-terminal domain"/>
    <property type="match status" value="1"/>
</dbReference>
<name>A0A2V1ATL9_9ASCO</name>
<feature type="region of interest" description="Disordered" evidence="2">
    <location>
        <begin position="337"/>
        <end position="372"/>
    </location>
</feature>
<accession>A0A2V1ATL9</accession>
<dbReference type="GO" id="GO:0016887">
    <property type="term" value="F:ATP hydrolysis activity"/>
    <property type="evidence" value="ECO:0007669"/>
    <property type="project" value="InterPro"/>
</dbReference>
<comment type="similarity">
    <text evidence="1">Belongs to the DNA mismatch repair MutL/HexB family.</text>
</comment>
<dbReference type="InterPro" id="IPR014790">
    <property type="entry name" value="MutL_C"/>
</dbReference>
<dbReference type="InterPro" id="IPR036890">
    <property type="entry name" value="HATPase_C_sf"/>
</dbReference>
<dbReference type="EMBL" id="PKFO01000003">
    <property type="protein sequence ID" value="PVH20623.1"/>
    <property type="molecule type" value="Genomic_DNA"/>
</dbReference>
<dbReference type="SUPFAM" id="SSF55874">
    <property type="entry name" value="ATPase domain of HSP90 chaperone/DNA topoisomerase II/histidine kinase"/>
    <property type="match status" value="1"/>
</dbReference>
<dbReference type="PANTHER" id="PTHR10073">
    <property type="entry name" value="DNA MISMATCH REPAIR PROTEIN MLH, PMS, MUTL"/>
    <property type="match status" value="1"/>
</dbReference>
<feature type="compositionally biased region" description="Basic and acidic residues" evidence="2">
    <location>
        <begin position="884"/>
        <end position="900"/>
    </location>
</feature>
<dbReference type="Pfam" id="PF08676">
    <property type="entry name" value="MutL_C"/>
    <property type="match status" value="1"/>
</dbReference>
<feature type="domain" description="MutL C-terminal dimerisation" evidence="3">
    <location>
        <begin position="386"/>
        <end position="549"/>
    </location>
</feature>
<feature type="region of interest" description="Disordered" evidence="2">
    <location>
        <begin position="875"/>
        <end position="900"/>
    </location>
</feature>
<dbReference type="Gene3D" id="3.30.1540.20">
    <property type="entry name" value="MutL, C-terminal domain, dimerisation subdomain"/>
    <property type="match status" value="1"/>
</dbReference>
<protein>
    <recommendedName>
        <fullName evidence="3">MutL C-terminal dimerisation domain-containing protein</fullName>
    </recommendedName>
</protein>
<dbReference type="STRING" id="45357.A0A2V1ATL9"/>
<dbReference type="PROSITE" id="PS00058">
    <property type="entry name" value="DNA_MISMATCH_REPAIR_1"/>
    <property type="match status" value="1"/>
</dbReference>
<dbReference type="SMART" id="SM00853">
    <property type="entry name" value="MutL_C"/>
    <property type="match status" value="1"/>
</dbReference>
<dbReference type="GO" id="GO:0006298">
    <property type="term" value="P:mismatch repair"/>
    <property type="evidence" value="ECO:0007669"/>
    <property type="project" value="InterPro"/>
</dbReference>
<evidence type="ECO:0000259" key="3">
    <source>
        <dbReference type="SMART" id="SM00853"/>
    </source>
</evidence>
<dbReference type="InterPro" id="IPR037198">
    <property type="entry name" value="MutL_C_sf"/>
</dbReference>
<dbReference type="AlphaFoldDB" id="A0A2V1ATL9"/>
<dbReference type="PANTHER" id="PTHR10073:SF47">
    <property type="entry name" value="DNA MISMATCH REPAIR PROTEIN MLH3"/>
    <property type="match status" value="1"/>
</dbReference>
<dbReference type="InterPro" id="IPR038973">
    <property type="entry name" value="MutL/Mlh/Pms-like"/>
</dbReference>
<dbReference type="Proteomes" id="UP000244309">
    <property type="component" value="Unassembled WGS sequence"/>
</dbReference>
<dbReference type="GO" id="GO:0032300">
    <property type="term" value="C:mismatch repair complex"/>
    <property type="evidence" value="ECO:0007669"/>
    <property type="project" value="InterPro"/>
</dbReference>
<dbReference type="GO" id="GO:0140664">
    <property type="term" value="F:ATP-dependent DNA damage sensor activity"/>
    <property type="evidence" value="ECO:0007669"/>
    <property type="project" value="InterPro"/>
</dbReference>
<evidence type="ECO:0000313" key="4">
    <source>
        <dbReference type="EMBL" id="PVH20623.1"/>
    </source>
</evidence>
<dbReference type="GeneID" id="37007754"/>
<comment type="caution">
    <text evidence="4">The sequence shown here is derived from an EMBL/GenBank/DDBJ whole genome shotgun (WGS) entry which is preliminary data.</text>
</comment>
<reference evidence="4 5" key="1">
    <citation type="submission" date="2017-12" db="EMBL/GenBank/DDBJ databases">
        <title>Genome Sequence of a Multidrug-Resistant Candida haemulonii Isolate from a Patient with Chronic Leg Ulcers in Israel.</title>
        <authorList>
            <person name="Chow N.A."/>
            <person name="Gade L."/>
            <person name="Batra D."/>
            <person name="Rowe L.A."/>
            <person name="Ben-Ami R."/>
            <person name="Loparev V.N."/>
            <person name="Litvintseva A.P."/>
        </authorList>
    </citation>
    <scope>NUCLEOTIDE SEQUENCE [LARGE SCALE GENOMIC DNA]</scope>
    <source>
        <strain evidence="4 5">B11899</strain>
    </source>
</reference>
<evidence type="ECO:0000256" key="2">
    <source>
        <dbReference type="SAM" id="MobiDB-lite"/>
    </source>
</evidence>
<dbReference type="OrthoDB" id="429932at2759"/>
<dbReference type="VEuPathDB" id="FungiDB:CXQ85_002423"/>
<organism evidence="4 5">
    <name type="scientific">Candidozyma haemuli</name>
    <dbReference type="NCBI Taxonomy" id="45357"/>
    <lineage>
        <taxon>Eukaryota</taxon>
        <taxon>Fungi</taxon>
        <taxon>Dikarya</taxon>
        <taxon>Ascomycota</taxon>
        <taxon>Saccharomycotina</taxon>
        <taxon>Pichiomycetes</taxon>
        <taxon>Metschnikowiaceae</taxon>
        <taxon>Candidozyma</taxon>
    </lineage>
</organism>
<sequence length="900" mass="102070">MIRCLDSETVSRLRGGMLIDSTESAIRELVSNAIDAEAHHIRVKLHLGTLSVCVEDDGTGMVKENLDKAGIPHHTSKFGKESIGFRGEALNALVNSSSNVVLRSKTINESDWNTKSFRKQKESSVQVLDDFFAPTYGAQGTVVMVARLFGPAPVRWELAMENQKPMLDSIRVKLFETVATKPDVCLSMYVNDGDSETGFRKIIDTSDCATITEAYSSLFGQRNFERYEDKDGEAILTLFVSQESVQTSRLQFVFLNNTPVHLSGSERRSISDYISRAKYTSVKGYFGRSTKGCPSFIILVKQHQEDGQLPGQKDSRLVYKQVFQSLQSLFKEVDELGETPKKRTRRSNTTPQGSPSTPIVATPESTPESPQLSQVTQDMFVDNCQIISQVVDRFILLRDKNSLYIADQHACDERIQYEHLLRDFLDNLHDPFIDLRIRCDEIASFEVDSRELSTLVEKKDHLQTFGIDFESDTAHVYVTHLPAILIPKASNVLSLKAFLLGWAEDLQQKHTEPALSQDWFLAIQQIPRGIRDSIITKSCKQAIKFGEILSHGEMVHLLIMFGSPESEKFYSGTGSMLDGVNNDTLSTPLRRLPNANVNSVLNEINEDRQYNKQAESQPQASNAPISRSSQYASFNDMDNLLPLSEASLQASQARMPFSSMGRNDDELDDDEELVDESTPTGEWMSPVMKEALSRQVNKERIFKNLYTNVFRLVGFHLFILFTEYFYKLYQLNHQYSQVLRKHAAWARYVENEKGLIPTFWPHVHHLQWIFIIAIVISLVRLVWPQDQCVDLPLTDKQRQLVGLKPLIAGQVDDEDDGFAFKKRKFESKAHRNITPPRYSKISGLISSIGESIPKVQNEEPDIALSDVVPSRSAARPLQRVNRLPTKEQEQISKKFYDKFN</sequence>
<feature type="compositionally biased region" description="Polar residues" evidence="2">
    <location>
        <begin position="347"/>
        <end position="372"/>
    </location>
</feature>
<dbReference type="Pfam" id="PF08058">
    <property type="entry name" value="NPCC"/>
    <property type="match status" value="1"/>
</dbReference>
<dbReference type="InterPro" id="IPR042120">
    <property type="entry name" value="MutL_C_dimsub"/>
</dbReference>
<dbReference type="SUPFAM" id="SSF118116">
    <property type="entry name" value="DNA mismatch repair protein MutL"/>
    <property type="match status" value="1"/>
</dbReference>
<evidence type="ECO:0000256" key="1">
    <source>
        <dbReference type="ARBA" id="ARBA00006082"/>
    </source>
</evidence>
<gene>
    <name evidence="4" type="ORF">CXQ85_002423</name>
</gene>
<dbReference type="InterPro" id="IPR012578">
    <property type="entry name" value="Nucl_pore_cmplx"/>
</dbReference>
<evidence type="ECO:0000313" key="5">
    <source>
        <dbReference type="Proteomes" id="UP000244309"/>
    </source>
</evidence>
<proteinExistence type="inferred from homology"/>
<keyword evidence="5" id="KW-1185">Reference proteome</keyword>